<keyword evidence="4" id="KW-0808">Transferase</keyword>
<sequence length="309" mass="34469">MREHDLPAPQRRGRGKSRFDDDEPHFLKQGRHVEPALVEPDDEPEPEDRWSSWDEAVHGPEPHPEWLVTELAARDTELGVLKTGKEADVHLVRRAVPDTDRSCLLAVKRYRDAQHRLFHRDAGYLEGRRVRRSRENRAMAGRTAFGRQMIAGQWAAAEFAALSRLWEIGAESGRIAVPYPVQLIGTELMLEFVGDADEGAAAPRLAQLRPEAGELRSLWEQMVDALVVLARAGYAHGDLSPYNLLVHRGRLVIIDLPQVVDVVANPQGPEFLARDVKVVGAWFAARGIPAAEVDPAELTGLLLREAGIR</sequence>
<organism evidence="14 15">
    <name type="scientific">Micromonospora purpureochromogenes</name>
    <dbReference type="NCBI Taxonomy" id="47872"/>
    <lineage>
        <taxon>Bacteria</taxon>
        <taxon>Bacillati</taxon>
        <taxon>Actinomycetota</taxon>
        <taxon>Actinomycetes</taxon>
        <taxon>Micromonosporales</taxon>
        <taxon>Micromonosporaceae</taxon>
        <taxon>Micromonospora</taxon>
    </lineage>
</organism>
<evidence type="ECO:0000313" key="15">
    <source>
        <dbReference type="Proteomes" id="UP000198228"/>
    </source>
</evidence>
<dbReference type="InterPro" id="IPR000687">
    <property type="entry name" value="RIO_kinase"/>
</dbReference>
<reference evidence="14 15" key="1">
    <citation type="submission" date="2016-06" db="EMBL/GenBank/DDBJ databases">
        <authorList>
            <person name="Kjaerup R.B."/>
            <person name="Dalgaard T.S."/>
            <person name="Juul-Madsen H.R."/>
        </authorList>
    </citation>
    <scope>NUCLEOTIDE SEQUENCE [LARGE SCALE GENOMIC DNA]</scope>
    <source>
        <strain evidence="14 15">DSM 43821</strain>
    </source>
</reference>
<feature type="compositionally biased region" description="Basic and acidic residues" evidence="12">
    <location>
        <begin position="47"/>
        <end position="58"/>
    </location>
</feature>
<dbReference type="Pfam" id="PF01163">
    <property type="entry name" value="RIO1"/>
    <property type="match status" value="1"/>
</dbReference>
<evidence type="ECO:0000256" key="2">
    <source>
        <dbReference type="ARBA" id="ARBA00012513"/>
    </source>
</evidence>
<evidence type="ECO:0000256" key="12">
    <source>
        <dbReference type="SAM" id="MobiDB-lite"/>
    </source>
</evidence>
<evidence type="ECO:0000256" key="10">
    <source>
        <dbReference type="ARBA" id="ARBA00047899"/>
    </source>
</evidence>
<feature type="domain" description="RIO kinase" evidence="13">
    <location>
        <begin position="45"/>
        <end position="300"/>
    </location>
</feature>
<dbReference type="GO" id="GO:0004674">
    <property type="term" value="F:protein serine/threonine kinase activity"/>
    <property type="evidence" value="ECO:0007669"/>
    <property type="project" value="UniProtKB-KW"/>
</dbReference>
<dbReference type="Gene3D" id="3.30.200.20">
    <property type="entry name" value="Phosphorylase Kinase, domain 1"/>
    <property type="match status" value="1"/>
</dbReference>
<evidence type="ECO:0000256" key="1">
    <source>
        <dbReference type="ARBA" id="ARBA00009196"/>
    </source>
</evidence>
<keyword evidence="8" id="KW-0067">ATP-binding</keyword>
<feature type="region of interest" description="Disordered" evidence="12">
    <location>
        <begin position="1"/>
        <end position="58"/>
    </location>
</feature>
<dbReference type="SMART" id="SM00090">
    <property type="entry name" value="RIO"/>
    <property type="match status" value="1"/>
</dbReference>
<dbReference type="Gene3D" id="1.10.510.10">
    <property type="entry name" value="Transferase(Phosphotransferase) domain 1"/>
    <property type="match status" value="1"/>
</dbReference>
<keyword evidence="5" id="KW-0479">Metal-binding</keyword>
<dbReference type="InterPro" id="IPR051272">
    <property type="entry name" value="RIO-type_Ser/Thr_kinase"/>
</dbReference>
<evidence type="ECO:0000256" key="8">
    <source>
        <dbReference type="ARBA" id="ARBA00022840"/>
    </source>
</evidence>
<comment type="catalytic activity">
    <reaction evidence="11">
        <text>L-seryl-[protein] + ATP = O-phospho-L-seryl-[protein] + ADP + H(+)</text>
        <dbReference type="Rhea" id="RHEA:17989"/>
        <dbReference type="Rhea" id="RHEA-COMP:9863"/>
        <dbReference type="Rhea" id="RHEA-COMP:11604"/>
        <dbReference type="ChEBI" id="CHEBI:15378"/>
        <dbReference type="ChEBI" id="CHEBI:29999"/>
        <dbReference type="ChEBI" id="CHEBI:30616"/>
        <dbReference type="ChEBI" id="CHEBI:83421"/>
        <dbReference type="ChEBI" id="CHEBI:456216"/>
        <dbReference type="EC" id="2.7.11.1"/>
    </reaction>
</comment>
<keyword evidence="7 14" id="KW-0418">Kinase</keyword>
<evidence type="ECO:0000313" key="14">
    <source>
        <dbReference type="EMBL" id="SCF06780.1"/>
    </source>
</evidence>
<dbReference type="EMBL" id="LT607410">
    <property type="protein sequence ID" value="SCF06780.1"/>
    <property type="molecule type" value="Genomic_DNA"/>
</dbReference>
<dbReference type="EC" id="2.7.11.1" evidence="2"/>
<evidence type="ECO:0000256" key="4">
    <source>
        <dbReference type="ARBA" id="ARBA00022679"/>
    </source>
</evidence>
<evidence type="ECO:0000256" key="3">
    <source>
        <dbReference type="ARBA" id="ARBA00022527"/>
    </source>
</evidence>
<evidence type="ECO:0000256" key="11">
    <source>
        <dbReference type="ARBA" id="ARBA00048679"/>
    </source>
</evidence>
<dbReference type="InterPro" id="IPR011009">
    <property type="entry name" value="Kinase-like_dom_sf"/>
</dbReference>
<evidence type="ECO:0000256" key="7">
    <source>
        <dbReference type="ARBA" id="ARBA00022777"/>
    </source>
</evidence>
<dbReference type="PANTHER" id="PTHR45723">
    <property type="entry name" value="SERINE/THREONINE-PROTEIN KINASE RIO1"/>
    <property type="match status" value="1"/>
</dbReference>
<protein>
    <recommendedName>
        <fullName evidence="2">non-specific serine/threonine protein kinase</fullName>
        <ecNumber evidence="2">2.7.11.1</ecNumber>
    </recommendedName>
</protein>
<gene>
    <name evidence="14" type="ORF">GA0074696_2524</name>
</gene>
<keyword evidence="9" id="KW-0460">Magnesium</keyword>
<dbReference type="AlphaFoldDB" id="A0A1C4XE09"/>
<evidence type="ECO:0000256" key="6">
    <source>
        <dbReference type="ARBA" id="ARBA00022741"/>
    </source>
</evidence>
<proteinExistence type="inferred from homology"/>
<dbReference type="GO" id="GO:0046872">
    <property type="term" value="F:metal ion binding"/>
    <property type="evidence" value="ECO:0007669"/>
    <property type="project" value="UniProtKB-KW"/>
</dbReference>
<dbReference type="RefSeq" id="WP_088961277.1">
    <property type="nucleotide sequence ID" value="NZ_LT607410.1"/>
</dbReference>
<evidence type="ECO:0000259" key="13">
    <source>
        <dbReference type="SMART" id="SM00090"/>
    </source>
</evidence>
<comment type="catalytic activity">
    <reaction evidence="10">
        <text>L-threonyl-[protein] + ATP = O-phospho-L-threonyl-[protein] + ADP + H(+)</text>
        <dbReference type="Rhea" id="RHEA:46608"/>
        <dbReference type="Rhea" id="RHEA-COMP:11060"/>
        <dbReference type="Rhea" id="RHEA-COMP:11605"/>
        <dbReference type="ChEBI" id="CHEBI:15378"/>
        <dbReference type="ChEBI" id="CHEBI:30013"/>
        <dbReference type="ChEBI" id="CHEBI:30616"/>
        <dbReference type="ChEBI" id="CHEBI:61977"/>
        <dbReference type="ChEBI" id="CHEBI:456216"/>
        <dbReference type="EC" id="2.7.11.1"/>
    </reaction>
</comment>
<comment type="similarity">
    <text evidence="1">Belongs to the protein kinase superfamily. RIO-type Ser/Thr kinase family.</text>
</comment>
<dbReference type="InterPro" id="IPR018934">
    <property type="entry name" value="RIO_dom"/>
</dbReference>
<keyword evidence="6" id="KW-0547">Nucleotide-binding</keyword>
<dbReference type="Proteomes" id="UP000198228">
    <property type="component" value="Chromosome I"/>
</dbReference>
<dbReference type="SUPFAM" id="SSF56112">
    <property type="entry name" value="Protein kinase-like (PK-like)"/>
    <property type="match status" value="1"/>
</dbReference>
<accession>A0A1C4XE09</accession>
<dbReference type="GO" id="GO:0005524">
    <property type="term" value="F:ATP binding"/>
    <property type="evidence" value="ECO:0007669"/>
    <property type="project" value="UniProtKB-KW"/>
</dbReference>
<name>A0A1C4XE09_9ACTN</name>
<keyword evidence="3" id="KW-0723">Serine/threonine-protein kinase</keyword>
<evidence type="ECO:0000256" key="9">
    <source>
        <dbReference type="ARBA" id="ARBA00022842"/>
    </source>
</evidence>
<evidence type="ECO:0000256" key="5">
    <source>
        <dbReference type="ARBA" id="ARBA00022723"/>
    </source>
</evidence>